<dbReference type="RefSeq" id="WP_377283277.1">
    <property type="nucleotide sequence ID" value="NZ_JBHRSI010000008.1"/>
</dbReference>
<feature type="transmembrane region" description="Helical" evidence="1">
    <location>
        <begin position="382"/>
        <end position="402"/>
    </location>
</feature>
<keyword evidence="3" id="KW-1185">Reference proteome</keyword>
<feature type="transmembrane region" description="Helical" evidence="1">
    <location>
        <begin position="156"/>
        <end position="175"/>
    </location>
</feature>
<name>A0ABW4N000_9CAUL</name>
<organism evidence="2 3">
    <name type="scientific">Phenylobacterium terrae</name>
    <dbReference type="NCBI Taxonomy" id="2665495"/>
    <lineage>
        <taxon>Bacteria</taxon>
        <taxon>Pseudomonadati</taxon>
        <taxon>Pseudomonadota</taxon>
        <taxon>Alphaproteobacteria</taxon>
        <taxon>Caulobacterales</taxon>
        <taxon>Caulobacteraceae</taxon>
        <taxon>Phenylobacterium</taxon>
    </lineage>
</organism>
<gene>
    <name evidence="2" type="ORF">ACFSC0_09000</name>
</gene>
<proteinExistence type="predicted"/>
<feature type="transmembrane region" description="Helical" evidence="1">
    <location>
        <begin position="77"/>
        <end position="96"/>
    </location>
</feature>
<dbReference type="PANTHER" id="PTHR30282:SF0">
    <property type="entry name" value="P-AMINOBENZOYL-GLUTAMATE TRANSPORT PROTEIN"/>
    <property type="match status" value="1"/>
</dbReference>
<feature type="transmembrane region" description="Helical" evidence="1">
    <location>
        <begin position="470"/>
        <end position="492"/>
    </location>
</feature>
<evidence type="ECO:0000313" key="2">
    <source>
        <dbReference type="EMBL" id="MFD1783527.1"/>
    </source>
</evidence>
<accession>A0ABW4N000</accession>
<feature type="transmembrane region" description="Helical" evidence="1">
    <location>
        <begin position="409"/>
        <end position="427"/>
    </location>
</feature>
<evidence type="ECO:0000256" key="1">
    <source>
        <dbReference type="SAM" id="Phobius"/>
    </source>
</evidence>
<feature type="transmembrane region" description="Helical" evidence="1">
    <location>
        <begin position="116"/>
        <end position="149"/>
    </location>
</feature>
<protein>
    <submittedName>
        <fullName evidence="2">AbgT family transporter</fullName>
    </submittedName>
</protein>
<feature type="transmembrane region" description="Helical" evidence="1">
    <location>
        <begin position="343"/>
        <end position="362"/>
    </location>
</feature>
<reference evidence="3" key="1">
    <citation type="journal article" date="2019" name="Int. J. Syst. Evol. Microbiol.">
        <title>The Global Catalogue of Microorganisms (GCM) 10K type strain sequencing project: providing services to taxonomists for standard genome sequencing and annotation.</title>
        <authorList>
            <consortium name="The Broad Institute Genomics Platform"/>
            <consortium name="The Broad Institute Genome Sequencing Center for Infectious Disease"/>
            <person name="Wu L."/>
            <person name="Ma J."/>
        </authorList>
    </citation>
    <scope>NUCLEOTIDE SEQUENCE [LARGE SCALE GENOMIC DNA]</scope>
    <source>
        <strain evidence="3">DFY28</strain>
    </source>
</reference>
<sequence length="522" mass="53945">MATGIGFLSTIERVGNRLPDPVVIFLWMIGLLLAASAVADAAGASAVNPVTGETLAAVSLFTSENLRRLFVDMPRTLTGFAPLGFVLTVMLGAGVAERTGLFSTVMRASLAKAPKAMLTPIIVFVAIVSNHAADAAYVVLVPLAGVAFAAAGRHPVAGIAAAFAGVSGGFSANIFPGHLDALLLGITEPAARLLQPDWTANIAGNWWFIAAMAIVFTPIGWFVTDKIVEPRLGPWRPSASAVADGDAPTAETSAAERKGLAWAGLGALAITAVWAALTLPPGAPFIDAAAEVPSERLTPFYNSLVAYFFLLFLVCGVAYGAAAGTVKRQADVVRLTGESMAEMGPYIVLAFVAAHFVTMFNWSNLGAILAIHGAGALRASGLPTPLLLIGIVLLAAFINLMIGSASAKWAALAPILVPMLMLLGISPEMATAAYRMGDSVTNIVTPLMVYFPLILAFAQRYEKDFGVGSLMATMVPYSLSFLAAGLVMVLAWSSLGWALGPGAGVEYQLPAAPAAPVAPAAP</sequence>
<keyword evidence="1" id="KW-1133">Transmembrane helix</keyword>
<dbReference type="Pfam" id="PF03806">
    <property type="entry name" value="ABG_transport"/>
    <property type="match status" value="1"/>
</dbReference>
<feature type="transmembrane region" description="Helical" evidence="1">
    <location>
        <begin position="300"/>
        <end position="322"/>
    </location>
</feature>
<feature type="transmembrane region" description="Helical" evidence="1">
    <location>
        <begin position="439"/>
        <end position="458"/>
    </location>
</feature>
<comment type="caution">
    <text evidence="2">The sequence shown here is derived from an EMBL/GenBank/DDBJ whole genome shotgun (WGS) entry which is preliminary data.</text>
</comment>
<feature type="transmembrane region" description="Helical" evidence="1">
    <location>
        <begin position="260"/>
        <end position="280"/>
    </location>
</feature>
<dbReference type="PANTHER" id="PTHR30282">
    <property type="entry name" value="P-AMINOBENZOYL GLUTAMATE TRANSPORTER"/>
    <property type="match status" value="1"/>
</dbReference>
<keyword evidence="1" id="KW-0812">Transmembrane</keyword>
<dbReference type="Proteomes" id="UP001597237">
    <property type="component" value="Unassembled WGS sequence"/>
</dbReference>
<feature type="transmembrane region" description="Helical" evidence="1">
    <location>
        <begin position="206"/>
        <end position="224"/>
    </location>
</feature>
<keyword evidence="1" id="KW-0472">Membrane</keyword>
<dbReference type="EMBL" id="JBHUEY010000001">
    <property type="protein sequence ID" value="MFD1783527.1"/>
    <property type="molecule type" value="Genomic_DNA"/>
</dbReference>
<dbReference type="InterPro" id="IPR004697">
    <property type="entry name" value="AbgT"/>
</dbReference>
<evidence type="ECO:0000313" key="3">
    <source>
        <dbReference type="Proteomes" id="UP001597237"/>
    </source>
</evidence>
<feature type="transmembrane region" description="Helical" evidence="1">
    <location>
        <begin position="22"/>
        <end position="39"/>
    </location>
</feature>